<dbReference type="GeneID" id="91573135"/>
<accession>A0ABS4YDF3</accession>
<protein>
    <submittedName>
        <fullName evidence="4">ATP/maltotriose-dependent transcriptional regulator MalT</fullName>
    </submittedName>
</protein>
<keyword evidence="1" id="KW-0547">Nucleotide-binding</keyword>
<dbReference type="SUPFAM" id="SSF52540">
    <property type="entry name" value="P-loop containing nucleoside triphosphate hydrolases"/>
    <property type="match status" value="1"/>
</dbReference>
<dbReference type="Pfam" id="PF00196">
    <property type="entry name" value="GerE"/>
    <property type="match status" value="1"/>
</dbReference>
<comment type="caution">
    <text evidence="4">The sequence shown here is derived from an EMBL/GenBank/DDBJ whole genome shotgun (WGS) entry which is preliminary data.</text>
</comment>
<dbReference type="Gene3D" id="1.10.10.10">
    <property type="entry name" value="Winged helix-like DNA-binding domain superfamily/Winged helix DNA-binding domain"/>
    <property type="match status" value="1"/>
</dbReference>
<evidence type="ECO:0000313" key="5">
    <source>
        <dbReference type="Proteomes" id="UP001519291"/>
    </source>
</evidence>
<dbReference type="InterPro" id="IPR027417">
    <property type="entry name" value="P-loop_NTPase"/>
</dbReference>
<dbReference type="EMBL" id="JAGIOH010000001">
    <property type="protein sequence ID" value="MBP2406826.1"/>
    <property type="molecule type" value="Genomic_DNA"/>
</dbReference>
<gene>
    <name evidence="4" type="ORF">JO379_006295</name>
</gene>
<dbReference type="InterPro" id="IPR036388">
    <property type="entry name" value="WH-like_DNA-bd_sf"/>
</dbReference>
<name>A0ABS4YDF3_9ACTN</name>
<keyword evidence="5" id="KW-1185">Reference proteome</keyword>
<keyword evidence="2" id="KW-0067">ATP-binding</keyword>
<dbReference type="RefSeq" id="WP_209518177.1">
    <property type="nucleotide sequence ID" value="NZ_JAGIOH010000001.1"/>
</dbReference>
<evidence type="ECO:0000256" key="1">
    <source>
        <dbReference type="ARBA" id="ARBA00022741"/>
    </source>
</evidence>
<dbReference type="InterPro" id="IPR016032">
    <property type="entry name" value="Sig_transdc_resp-reg_C-effctor"/>
</dbReference>
<dbReference type="PANTHER" id="PTHR16305">
    <property type="entry name" value="TESTICULAR SOLUBLE ADENYLYL CYCLASE"/>
    <property type="match status" value="1"/>
</dbReference>
<dbReference type="PANTHER" id="PTHR16305:SF35">
    <property type="entry name" value="TRANSCRIPTIONAL ACTIVATOR DOMAIN"/>
    <property type="match status" value="1"/>
</dbReference>
<evidence type="ECO:0000313" key="4">
    <source>
        <dbReference type="EMBL" id="MBP2406826.1"/>
    </source>
</evidence>
<sequence length="924" mass="98599">MVLGRERERNELAALLDDAREGRSRALVVRGPAGIGKSTLLDDLVGAAQPDVRVLRAVGVESEVELPFAGLHQVLRPLLPGLERLPAPQAGALRAVFGLETTSADRFLVALAVLTLLSDACEEAPALVLVDDAHWLDPASAEALVFVARRLEAEGLAMVFAVRTGAGRFDAPGVPDLHLGPLPAEVAERLLERSAPEAVRSVRLRLLSEAGGNPLALRELPAALDPDQLSGSAALPECLPLNDRLQQIYHSRRAELPARYSEVLLLAAVENDGDLAAILRAGGDPDAAIAGLSAAAAAGLIDLGEQRVLFTHPLIRSATYQAASLTERRAAHLALAHAMDEEDERRVWHLAAATIGTDDTVAGLMATLADRSRRAGGATTASRALRRAAALASSPRVRARWLIDAAECAWTAAEPSQATALLDEAESLTSTAELRARSAQVRGAITHASSDPAIACRTLMDGARLVLESDALLAGEMLVMAARSAWVANTPRQLGEIAALLDRSDRATSGVSDHFMAQLRWLRSLAPEETPTAVPWSHTPQASAARVPAWLSSTDPKPWVWPPVFLPHMTGDTATTLDAYQRAVDTLRRNGAVGALPMSVAPLVALQLITGQWTVAAANGAEALFLADETGQLGAASHLRAMLAWIAAARGDSERCRELAAESLAISVPRRIASSIAVSHWALGLNALAERKAPTAARLLREVVTPGAPAEHFMMGWLVLPDLVEASLRAGQVEEARRALKEFEYRAIPARLPELRGTWLRCRALLAADDEADALFGAALDAPAASAFDTGRTHLLYGEWLRRVRRIKDAREHLHQAVSSFSLVGAEPWADSARHELRAAGELLEEPGTDTGEAWSALTPRERQIVRLVAQGMSNSDIAAQLFLSPRTVGYHLYKVFPKLGLTSRSQLHGRSVPPGGRSVGPAL</sequence>
<reference evidence="4 5" key="1">
    <citation type="submission" date="2021-03" db="EMBL/GenBank/DDBJ databases">
        <title>Sequencing the genomes of 1000 actinobacteria strains.</title>
        <authorList>
            <person name="Klenk H.-P."/>
        </authorList>
    </citation>
    <scope>NUCLEOTIDE SEQUENCE [LARGE SCALE GENOMIC DNA]</scope>
    <source>
        <strain evidence="4 5">DSM 41480</strain>
    </source>
</reference>
<proteinExistence type="predicted"/>
<evidence type="ECO:0000259" key="3">
    <source>
        <dbReference type="PROSITE" id="PS50043"/>
    </source>
</evidence>
<dbReference type="PRINTS" id="PR00038">
    <property type="entry name" value="HTHLUXR"/>
</dbReference>
<organism evidence="4 5">
    <name type="scientific">Streptomyces syringium</name>
    <dbReference type="NCBI Taxonomy" id="76729"/>
    <lineage>
        <taxon>Bacteria</taxon>
        <taxon>Bacillati</taxon>
        <taxon>Actinomycetota</taxon>
        <taxon>Actinomycetes</taxon>
        <taxon>Kitasatosporales</taxon>
        <taxon>Streptomycetaceae</taxon>
        <taxon>Streptomyces</taxon>
    </lineage>
</organism>
<dbReference type="Proteomes" id="UP001519291">
    <property type="component" value="Unassembled WGS sequence"/>
</dbReference>
<dbReference type="InterPro" id="IPR041664">
    <property type="entry name" value="AAA_16"/>
</dbReference>
<dbReference type="SUPFAM" id="SSF46894">
    <property type="entry name" value="C-terminal effector domain of the bipartite response regulators"/>
    <property type="match status" value="1"/>
</dbReference>
<evidence type="ECO:0000256" key="2">
    <source>
        <dbReference type="ARBA" id="ARBA00022840"/>
    </source>
</evidence>
<dbReference type="CDD" id="cd06170">
    <property type="entry name" value="LuxR_C_like"/>
    <property type="match status" value="1"/>
</dbReference>
<dbReference type="SMART" id="SM00421">
    <property type="entry name" value="HTH_LUXR"/>
    <property type="match status" value="1"/>
</dbReference>
<dbReference type="PROSITE" id="PS50043">
    <property type="entry name" value="HTH_LUXR_2"/>
    <property type="match status" value="1"/>
</dbReference>
<dbReference type="Pfam" id="PF13191">
    <property type="entry name" value="AAA_16"/>
    <property type="match status" value="1"/>
</dbReference>
<dbReference type="InterPro" id="IPR000792">
    <property type="entry name" value="Tscrpt_reg_LuxR_C"/>
</dbReference>
<feature type="domain" description="HTH luxR-type" evidence="3">
    <location>
        <begin position="851"/>
        <end position="916"/>
    </location>
</feature>